<dbReference type="Proteomes" id="UP000017246">
    <property type="component" value="Unassembled WGS sequence"/>
</dbReference>
<proteinExistence type="predicted"/>
<protein>
    <submittedName>
        <fullName evidence="1">Transcript antisense to ribosomal RNA protein</fullName>
    </submittedName>
</protein>
<dbReference type="EMBL" id="LN902848">
    <property type="protein sequence ID" value="CUT99817.1"/>
    <property type="molecule type" value="Genomic_DNA"/>
</dbReference>
<sequence>MEGEISGWSCWKIIVIHADGIIVQEKATNCGVGKIADVIAMKKSGVEKGISLFLNIWSVRSQYTSKGKTNNKRDAKGVLGRYRYKSSSFAAAAAAAAAVFTYHAYAC</sequence>
<reference evidence="1" key="1">
    <citation type="journal article" date="2013" name="Nature">
        <title>The genomes of four tapeworm species reveal adaptations to parasitism.</title>
        <authorList>
            <person name="Tsai I.J."/>
            <person name="Zarowiecki M."/>
            <person name="Holroyd N."/>
            <person name="Garciarrubio A."/>
            <person name="Sanchez-Flores A."/>
            <person name="Brooks K.L."/>
            <person name="Tracey A."/>
            <person name="Bobes R.J."/>
            <person name="Fragoso G."/>
            <person name="Sciutto E."/>
            <person name="Aslett M."/>
            <person name="Beasley H."/>
            <person name="Bennett H.M."/>
            <person name="Cai J."/>
            <person name="Camicia F."/>
            <person name="Clark R."/>
            <person name="Cucher M."/>
            <person name="De Silva N."/>
            <person name="Day T.A."/>
            <person name="Deplazes P."/>
            <person name="Estrada K."/>
            <person name="Fernandez C."/>
            <person name="Holland P.W."/>
            <person name="Hou J."/>
            <person name="Hu S."/>
            <person name="Huckvale T."/>
            <person name="Hung S.S."/>
            <person name="Kamenetzky L."/>
            <person name="Keane J.A."/>
            <person name="Kiss F."/>
            <person name="Koziol U."/>
            <person name="Lambert O."/>
            <person name="Liu K."/>
            <person name="Luo X."/>
            <person name="Luo Y."/>
            <person name="Macchiaroli N."/>
            <person name="Nichol S."/>
            <person name="Paps J."/>
            <person name="Parkinson J."/>
            <person name="Pouchkina-Stantcheva N."/>
            <person name="Riddiford N."/>
            <person name="Rosenzvit M."/>
            <person name="Salinas G."/>
            <person name="Wasmuth J.D."/>
            <person name="Zamanian M."/>
            <person name="Zheng Y."/>
            <person name="Cai X."/>
            <person name="Soberon X."/>
            <person name="Olson P.D."/>
            <person name="Laclette J.P."/>
            <person name="Brehm K."/>
            <person name="Berriman M."/>
            <person name="Garciarrubio A."/>
            <person name="Bobes R.J."/>
            <person name="Fragoso G."/>
            <person name="Sanchez-Flores A."/>
            <person name="Estrada K."/>
            <person name="Cevallos M.A."/>
            <person name="Morett E."/>
            <person name="Gonzalez V."/>
            <person name="Portillo T."/>
            <person name="Ochoa-Leyva A."/>
            <person name="Jose M.V."/>
            <person name="Sciutto E."/>
            <person name="Landa A."/>
            <person name="Jimenez L."/>
            <person name="Valdes V."/>
            <person name="Carrero J.C."/>
            <person name="Larralde C."/>
            <person name="Morales-Montor J."/>
            <person name="Limon-Lason J."/>
            <person name="Soberon X."/>
            <person name="Laclette J.P."/>
        </authorList>
    </citation>
    <scope>NUCLEOTIDE SEQUENCE [LARGE SCALE GENOMIC DNA]</scope>
</reference>
<keyword evidence="2" id="KW-1185">Reference proteome</keyword>
<evidence type="ECO:0000313" key="2">
    <source>
        <dbReference type="Proteomes" id="UP000017246"/>
    </source>
</evidence>
<reference evidence="1" key="2">
    <citation type="submission" date="2015-11" db="EMBL/GenBank/DDBJ databases">
        <authorList>
            <person name="Zhang Y."/>
            <person name="Guo Z."/>
        </authorList>
    </citation>
    <scope>NUCLEOTIDE SEQUENCE</scope>
</reference>
<organism evidence="1 2">
    <name type="scientific">Echinococcus multilocularis</name>
    <name type="common">Fox tapeworm</name>
    <dbReference type="NCBI Taxonomy" id="6211"/>
    <lineage>
        <taxon>Eukaryota</taxon>
        <taxon>Metazoa</taxon>
        <taxon>Spiralia</taxon>
        <taxon>Lophotrochozoa</taxon>
        <taxon>Platyhelminthes</taxon>
        <taxon>Cestoda</taxon>
        <taxon>Eucestoda</taxon>
        <taxon>Cyclophyllidea</taxon>
        <taxon>Taeniidae</taxon>
        <taxon>Echinococcus</taxon>
    </lineage>
</organism>
<name>A0A0S4MNG3_ECHMU</name>
<dbReference type="AlphaFoldDB" id="A0A0S4MNG3"/>
<evidence type="ECO:0000313" key="1">
    <source>
        <dbReference type="EMBL" id="CUT99817.1"/>
    </source>
</evidence>
<accession>A0A0S4MNG3</accession>